<feature type="transmembrane region" description="Helical" evidence="9">
    <location>
        <begin position="97"/>
        <end position="115"/>
    </location>
</feature>
<keyword evidence="6 9" id="KW-1133">Transmembrane helix</keyword>
<dbReference type="Pfam" id="PF02653">
    <property type="entry name" value="BPD_transp_2"/>
    <property type="match status" value="1"/>
</dbReference>
<comment type="caution">
    <text evidence="10">The sequence shown here is derived from an EMBL/GenBank/DDBJ whole genome shotgun (WGS) entry which is preliminary data.</text>
</comment>
<keyword evidence="11" id="KW-1185">Reference proteome</keyword>
<name>A0ABW0L1V6_9BURK</name>
<evidence type="ECO:0000313" key="10">
    <source>
        <dbReference type="EMBL" id="MFC5459296.1"/>
    </source>
</evidence>
<keyword evidence="2" id="KW-0813">Transport</keyword>
<evidence type="ECO:0000256" key="5">
    <source>
        <dbReference type="ARBA" id="ARBA00022970"/>
    </source>
</evidence>
<dbReference type="InterPro" id="IPR001851">
    <property type="entry name" value="ABC_transp_permease"/>
</dbReference>
<feature type="transmembrane region" description="Helical" evidence="9">
    <location>
        <begin position="188"/>
        <end position="209"/>
    </location>
</feature>
<evidence type="ECO:0000256" key="7">
    <source>
        <dbReference type="ARBA" id="ARBA00023136"/>
    </source>
</evidence>
<dbReference type="RefSeq" id="WP_379781019.1">
    <property type="nucleotide sequence ID" value="NZ_JBHSMU010000005.1"/>
</dbReference>
<evidence type="ECO:0000313" key="11">
    <source>
        <dbReference type="Proteomes" id="UP001596050"/>
    </source>
</evidence>
<evidence type="ECO:0000256" key="6">
    <source>
        <dbReference type="ARBA" id="ARBA00022989"/>
    </source>
</evidence>
<dbReference type="EMBL" id="JBHSMU010000005">
    <property type="protein sequence ID" value="MFC5459296.1"/>
    <property type="molecule type" value="Genomic_DNA"/>
</dbReference>
<feature type="transmembrane region" description="Helical" evidence="9">
    <location>
        <begin position="14"/>
        <end position="32"/>
    </location>
</feature>
<evidence type="ECO:0000256" key="9">
    <source>
        <dbReference type="SAM" id="Phobius"/>
    </source>
</evidence>
<feature type="transmembrane region" description="Helical" evidence="9">
    <location>
        <begin position="244"/>
        <end position="265"/>
    </location>
</feature>
<dbReference type="CDD" id="cd06582">
    <property type="entry name" value="TM_PBP1_LivH_like"/>
    <property type="match status" value="1"/>
</dbReference>
<feature type="transmembrane region" description="Helical" evidence="9">
    <location>
        <begin position="62"/>
        <end position="85"/>
    </location>
</feature>
<evidence type="ECO:0000256" key="2">
    <source>
        <dbReference type="ARBA" id="ARBA00022448"/>
    </source>
</evidence>
<keyword evidence="4 9" id="KW-0812">Transmembrane</keyword>
<evidence type="ECO:0000256" key="8">
    <source>
        <dbReference type="ARBA" id="ARBA00037998"/>
    </source>
</evidence>
<protein>
    <submittedName>
        <fullName evidence="10">Branched-chain amino acid ABC transporter permease</fullName>
    </submittedName>
</protein>
<dbReference type="PANTHER" id="PTHR11795:SF442">
    <property type="entry name" value="ABC TRANSPORTER ATP-BINDING PROTEIN"/>
    <property type="match status" value="1"/>
</dbReference>
<feature type="transmembrane region" description="Helical" evidence="9">
    <location>
        <begin position="215"/>
        <end position="237"/>
    </location>
</feature>
<comment type="subcellular location">
    <subcellularLocation>
        <location evidence="1">Cell membrane</location>
        <topology evidence="1">Multi-pass membrane protein</topology>
    </subcellularLocation>
</comment>
<sequence>MSVVFITEQLLNGLGYGLMLFLIAAGLTLVFGIMDVMNLAHGSLFMGGAYIAAQVQVHTGSFALACLMAVILMAIIAVLVEQVLIRRLYKADHLVQVLATFGLILVADDLVKMIWGTSPMMANLPESLSGPVQLLPELYYPSYRLLIIGAGLVVALGLYLLVSHTRVGMLVRAGTSNRWMAELMGVRVARVFTNVFVLGAMLAALAGALMGPLVAVQIGMGEEILIPALVVIVIGGIGSVRGAFIASLMVGVVDIVARAFLPLLLELAIPGPLAADLGATFSALSMYVLMAAVLLFKPSGLFSERST</sequence>
<gene>
    <name evidence="10" type="ORF">ACFPN5_05690</name>
</gene>
<organism evidence="10 11">
    <name type="scientific">Massilia niabensis</name>
    <dbReference type="NCBI Taxonomy" id="544910"/>
    <lineage>
        <taxon>Bacteria</taxon>
        <taxon>Pseudomonadati</taxon>
        <taxon>Pseudomonadota</taxon>
        <taxon>Betaproteobacteria</taxon>
        <taxon>Burkholderiales</taxon>
        <taxon>Oxalobacteraceae</taxon>
        <taxon>Telluria group</taxon>
        <taxon>Massilia</taxon>
    </lineage>
</organism>
<comment type="similarity">
    <text evidence="8">Belongs to the binding-protein-dependent transport system permease family. LivHM subfamily.</text>
</comment>
<feature type="transmembrane region" description="Helical" evidence="9">
    <location>
        <begin position="277"/>
        <end position="296"/>
    </location>
</feature>
<evidence type="ECO:0000256" key="3">
    <source>
        <dbReference type="ARBA" id="ARBA00022475"/>
    </source>
</evidence>
<evidence type="ECO:0000256" key="1">
    <source>
        <dbReference type="ARBA" id="ARBA00004651"/>
    </source>
</evidence>
<dbReference type="InterPro" id="IPR052157">
    <property type="entry name" value="BCAA_transport_permease"/>
</dbReference>
<accession>A0ABW0L1V6</accession>
<dbReference type="Proteomes" id="UP001596050">
    <property type="component" value="Unassembled WGS sequence"/>
</dbReference>
<proteinExistence type="inferred from homology"/>
<evidence type="ECO:0000256" key="4">
    <source>
        <dbReference type="ARBA" id="ARBA00022692"/>
    </source>
</evidence>
<keyword evidence="3" id="KW-1003">Cell membrane</keyword>
<reference evidence="11" key="1">
    <citation type="journal article" date="2019" name="Int. J. Syst. Evol. Microbiol.">
        <title>The Global Catalogue of Microorganisms (GCM) 10K type strain sequencing project: providing services to taxonomists for standard genome sequencing and annotation.</title>
        <authorList>
            <consortium name="The Broad Institute Genomics Platform"/>
            <consortium name="The Broad Institute Genome Sequencing Center for Infectious Disease"/>
            <person name="Wu L."/>
            <person name="Ma J."/>
        </authorList>
    </citation>
    <scope>NUCLEOTIDE SEQUENCE [LARGE SCALE GENOMIC DNA]</scope>
    <source>
        <strain evidence="11">KACC 12649</strain>
    </source>
</reference>
<keyword evidence="5" id="KW-0029">Amino-acid transport</keyword>
<feature type="transmembrane region" description="Helical" evidence="9">
    <location>
        <begin position="143"/>
        <end position="162"/>
    </location>
</feature>
<dbReference type="PANTHER" id="PTHR11795">
    <property type="entry name" value="BRANCHED-CHAIN AMINO ACID TRANSPORT SYSTEM PERMEASE PROTEIN LIVH"/>
    <property type="match status" value="1"/>
</dbReference>
<keyword evidence="7 9" id="KW-0472">Membrane</keyword>